<dbReference type="Proteomes" id="UP001187682">
    <property type="component" value="Unassembled WGS sequence"/>
</dbReference>
<feature type="compositionally biased region" description="Basic and acidic residues" evidence="1">
    <location>
        <begin position="28"/>
        <end position="48"/>
    </location>
</feature>
<accession>A0AAE8N384</accession>
<proteinExistence type="predicted"/>
<protein>
    <submittedName>
        <fullName evidence="2">Uncharacterized protein</fullName>
    </submittedName>
</protein>
<dbReference type="EMBL" id="ONZQ02000009">
    <property type="protein sequence ID" value="SPO04030.1"/>
    <property type="molecule type" value="Genomic_DNA"/>
</dbReference>
<evidence type="ECO:0000256" key="1">
    <source>
        <dbReference type="SAM" id="MobiDB-lite"/>
    </source>
</evidence>
<gene>
    <name evidence="2" type="ORF">DNG_06713</name>
</gene>
<name>A0AAE8N384_9PEZI</name>
<comment type="caution">
    <text evidence="2">The sequence shown here is derived from an EMBL/GenBank/DDBJ whole genome shotgun (WGS) entry which is preliminary data.</text>
</comment>
<evidence type="ECO:0000313" key="2">
    <source>
        <dbReference type="EMBL" id="SPO04030.1"/>
    </source>
</evidence>
<keyword evidence="3" id="KW-1185">Reference proteome</keyword>
<dbReference type="AlphaFoldDB" id="A0AAE8N384"/>
<feature type="compositionally biased region" description="Polar residues" evidence="1">
    <location>
        <begin position="1"/>
        <end position="18"/>
    </location>
</feature>
<evidence type="ECO:0000313" key="3">
    <source>
        <dbReference type="Proteomes" id="UP001187682"/>
    </source>
</evidence>
<feature type="region of interest" description="Disordered" evidence="1">
    <location>
        <begin position="1"/>
        <end position="66"/>
    </location>
</feature>
<organism evidence="2 3">
    <name type="scientific">Cephalotrichum gorgonifer</name>
    <dbReference type="NCBI Taxonomy" id="2041049"/>
    <lineage>
        <taxon>Eukaryota</taxon>
        <taxon>Fungi</taxon>
        <taxon>Dikarya</taxon>
        <taxon>Ascomycota</taxon>
        <taxon>Pezizomycotina</taxon>
        <taxon>Sordariomycetes</taxon>
        <taxon>Hypocreomycetidae</taxon>
        <taxon>Microascales</taxon>
        <taxon>Microascaceae</taxon>
        <taxon>Cephalotrichum</taxon>
    </lineage>
</organism>
<sequence length="565" mass="61447">MTGTSSQNPGPGQHSPSNGGDLPPPYAERTDPPKTEEKDASTHEKPRSEGAAGGVTPSKSSAELRPPQTARYLLGLEDDSEILRQAVGGHPPISPGPFEFELVCLRCWEYESECTCQSKWGKKSGKPTVAIRPSSLSATKKPYGQLPVPIRLVKRIGMRSAHLATGVAHSIWPVTCLGQIPVFSEDSLSILRSRALERAPDAKTFLKKVYPVAPLPEGTECACGCQETMCAQVALHHGLYNSSEDLARASTTSYTVEGRPGCDITMVRLGNGKTYIPSNNPYIAVTEIESAFEEDFLLCRAISHRMFNATNAAPVDRTKMLTWDGILSNLFEAVLTRTTYPYIGFLDMSLRQCVSTGVGARLVVRSENFGVGTGHLVMDIGPGTKVSKTGYETEGRISMRSNAYLDIINLSHPQSRSTGAGSMREKFSGDARVTIRDGWSQVKVDVSPEYPVFRMTSEVDSNRMGYGFLPPARPSMGRRCSGLCAIQKAEAVDYAGFAPPREEGKETTVYNLGKDAVPYMVVAQYAQVRERPLYFVNYDECMECTILHAPSGSIVAGPLPKVSLV</sequence>
<reference evidence="2" key="1">
    <citation type="submission" date="2018-03" db="EMBL/GenBank/DDBJ databases">
        <authorList>
            <person name="Guldener U."/>
        </authorList>
    </citation>
    <scope>NUCLEOTIDE SEQUENCE</scope>
</reference>